<gene>
    <name evidence="15" type="ORF">FLP15_03215</name>
</gene>
<keyword evidence="10 14" id="KW-0472">Membrane</keyword>
<keyword evidence="8 14" id="KW-1133">Transmembrane helix</keyword>
<dbReference type="Pfam" id="PF06736">
    <property type="entry name" value="TMEM175"/>
    <property type="match status" value="1"/>
</dbReference>
<keyword evidence="3" id="KW-0813">Transport</keyword>
<sequence>MADEQKITDENLSASAQHEKNADKSFDEAENAQHLLTDVQQVTDRKLSANKKAEFGNKRQEEAFKKLSNNEELRIARQELKDEFLSSHPRYASMSEDELGKEMQKHSIEEDKIRKQKLRNHIETFSDGVIAVIITIMLLEIPMPTTDGGYWNFLSAVGIFLVSFIVIANFWFNHHKTFAITEQITEGVIVQDFIFMGLLSLIPLLTKWIMVQPTSFSAINYGMVVLFILVQQELLSRSIMREHFHHMPKTFHFWQKIWASRLIFTLLVNVVITIIAVAFPDYGHWLFIVVPIFNFFFRMWGDKGQQLQPNGGLRGIE</sequence>
<feature type="transmembrane region" description="Helical" evidence="14">
    <location>
        <begin position="149"/>
        <end position="172"/>
    </location>
</feature>
<evidence type="ECO:0000256" key="12">
    <source>
        <dbReference type="ARBA" id="ARBA00034430"/>
    </source>
</evidence>
<evidence type="ECO:0000256" key="7">
    <source>
        <dbReference type="ARBA" id="ARBA00022958"/>
    </source>
</evidence>
<dbReference type="GO" id="GO:0005267">
    <property type="term" value="F:potassium channel activity"/>
    <property type="evidence" value="ECO:0007669"/>
    <property type="project" value="UniProtKB-KW"/>
</dbReference>
<feature type="transmembrane region" description="Helical" evidence="14">
    <location>
        <begin position="184"/>
        <end position="206"/>
    </location>
</feature>
<dbReference type="KEGG" id="lack:FLP15_03215"/>
<evidence type="ECO:0000256" key="13">
    <source>
        <dbReference type="SAM" id="MobiDB-lite"/>
    </source>
</evidence>
<dbReference type="InterPro" id="IPR010617">
    <property type="entry name" value="TMEM175-like"/>
</dbReference>
<evidence type="ECO:0000313" key="16">
    <source>
        <dbReference type="Proteomes" id="UP000315128"/>
    </source>
</evidence>
<keyword evidence="7" id="KW-0630">Potassium</keyword>
<accession>A0A514Z6X5</accession>
<feature type="transmembrane region" description="Helical" evidence="14">
    <location>
        <begin position="124"/>
        <end position="143"/>
    </location>
</feature>
<evidence type="ECO:0000256" key="8">
    <source>
        <dbReference type="ARBA" id="ARBA00022989"/>
    </source>
</evidence>
<evidence type="ECO:0000256" key="6">
    <source>
        <dbReference type="ARBA" id="ARBA00022826"/>
    </source>
</evidence>
<comment type="similarity">
    <text evidence="2">Belongs to the TMEM175 family.</text>
</comment>
<evidence type="ECO:0000256" key="14">
    <source>
        <dbReference type="SAM" id="Phobius"/>
    </source>
</evidence>
<keyword evidence="6" id="KW-0631">Potassium channel</keyword>
<keyword evidence="5 14" id="KW-0812">Transmembrane</keyword>
<dbReference type="OrthoDB" id="7626281at2"/>
<dbReference type="GO" id="GO:0015252">
    <property type="term" value="F:proton channel activity"/>
    <property type="evidence" value="ECO:0007669"/>
    <property type="project" value="InterPro"/>
</dbReference>
<evidence type="ECO:0000256" key="5">
    <source>
        <dbReference type="ARBA" id="ARBA00022692"/>
    </source>
</evidence>
<proteinExistence type="inferred from homology"/>
<comment type="catalytic activity">
    <reaction evidence="12">
        <text>K(+)(in) = K(+)(out)</text>
        <dbReference type="Rhea" id="RHEA:29463"/>
        <dbReference type="ChEBI" id="CHEBI:29103"/>
    </reaction>
</comment>
<name>A0A514Z6X5_9LACT</name>
<evidence type="ECO:0000256" key="2">
    <source>
        <dbReference type="ARBA" id="ARBA00006920"/>
    </source>
</evidence>
<dbReference type="AlphaFoldDB" id="A0A514Z6X5"/>
<comment type="subcellular location">
    <subcellularLocation>
        <location evidence="1">Membrane</location>
        <topology evidence="1">Multi-pass membrane protein</topology>
    </subcellularLocation>
</comment>
<feature type="transmembrane region" description="Helical" evidence="14">
    <location>
        <begin position="285"/>
        <end position="301"/>
    </location>
</feature>
<protein>
    <submittedName>
        <fullName evidence="15">DUF1211 domain-containing protein</fullName>
    </submittedName>
</protein>
<organism evidence="15 16">
    <name type="scientific">Lactococcus protaetiae</name>
    <dbReference type="NCBI Taxonomy" id="2592653"/>
    <lineage>
        <taxon>Bacteria</taxon>
        <taxon>Bacillati</taxon>
        <taxon>Bacillota</taxon>
        <taxon>Bacilli</taxon>
        <taxon>Lactobacillales</taxon>
        <taxon>Streptococcaceae</taxon>
        <taxon>Lactococcus</taxon>
    </lineage>
</organism>
<keyword evidence="4" id="KW-0633">Potassium transport</keyword>
<evidence type="ECO:0000256" key="1">
    <source>
        <dbReference type="ARBA" id="ARBA00004141"/>
    </source>
</evidence>
<dbReference type="EMBL" id="CP041356">
    <property type="protein sequence ID" value="QDK70359.1"/>
    <property type="molecule type" value="Genomic_DNA"/>
</dbReference>
<dbReference type="RefSeq" id="WP_142765974.1">
    <property type="nucleotide sequence ID" value="NZ_CP041356.1"/>
</dbReference>
<dbReference type="GO" id="GO:0016020">
    <property type="term" value="C:membrane"/>
    <property type="evidence" value="ECO:0007669"/>
    <property type="project" value="UniProtKB-SubCell"/>
</dbReference>
<evidence type="ECO:0000256" key="3">
    <source>
        <dbReference type="ARBA" id="ARBA00022448"/>
    </source>
</evidence>
<feature type="transmembrane region" description="Helical" evidence="14">
    <location>
        <begin position="218"/>
        <end position="236"/>
    </location>
</feature>
<evidence type="ECO:0000256" key="10">
    <source>
        <dbReference type="ARBA" id="ARBA00023136"/>
    </source>
</evidence>
<evidence type="ECO:0000256" key="4">
    <source>
        <dbReference type="ARBA" id="ARBA00022538"/>
    </source>
</evidence>
<keyword evidence="11" id="KW-0407">Ion channel</keyword>
<dbReference type="Proteomes" id="UP000315128">
    <property type="component" value="Chromosome"/>
</dbReference>
<feature type="transmembrane region" description="Helical" evidence="14">
    <location>
        <begin position="257"/>
        <end position="279"/>
    </location>
</feature>
<evidence type="ECO:0000313" key="15">
    <source>
        <dbReference type="EMBL" id="QDK70359.1"/>
    </source>
</evidence>
<keyword evidence="16" id="KW-1185">Reference proteome</keyword>
<evidence type="ECO:0000256" key="9">
    <source>
        <dbReference type="ARBA" id="ARBA00023065"/>
    </source>
</evidence>
<feature type="compositionally biased region" description="Basic and acidic residues" evidence="13">
    <location>
        <begin position="17"/>
        <end position="27"/>
    </location>
</feature>
<keyword evidence="9" id="KW-0406">Ion transport</keyword>
<reference evidence="15 16" key="1">
    <citation type="submission" date="2019-07" db="EMBL/GenBank/DDBJ databases">
        <title>Genome sequencing of KACC 19320.</title>
        <authorList>
            <person name="Heo J."/>
            <person name="Kim S.-J."/>
            <person name="Kim J.-S."/>
            <person name="Hong S.-B."/>
            <person name="Kwon S.-W."/>
        </authorList>
    </citation>
    <scope>NUCLEOTIDE SEQUENCE [LARGE SCALE GENOMIC DNA]</scope>
    <source>
        <strain evidence="15 16">KACC 19320</strain>
    </source>
</reference>
<feature type="region of interest" description="Disordered" evidence="13">
    <location>
        <begin position="1"/>
        <end position="28"/>
    </location>
</feature>
<evidence type="ECO:0000256" key="11">
    <source>
        <dbReference type="ARBA" id="ARBA00023303"/>
    </source>
</evidence>